<dbReference type="PANTHER" id="PTHR13522">
    <property type="entry name" value="U6 SNRNA PHOSPHODIESTERASE 1"/>
    <property type="match status" value="1"/>
</dbReference>
<dbReference type="GO" id="GO:0005634">
    <property type="term" value="C:nucleus"/>
    <property type="evidence" value="ECO:0007669"/>
    <property type="project" value="UniProtKB-SubCell"/>
</dbReference>
<keyword evidence="4 6" id="KW-0539">Nucleus</keyword>
<evidence type="ECO:0000256" key="6">
    <source>
        <dbReference type="HAMAP-Rule" id="MF_03040"/>
    </source>
</evidence>
<proteinExistence type="inferred from homology"/>
<dbReference type="InterPro" id="IPR027521">
    <property type="entry name" value="Usb1"/>
</dbReference>
<evidence type="ECO:0000313" key="9">
    <source>
        <dbReference type="Proteomes" id="UP000827092"/>
    </source>
</evidence>
<dbReference type="Pfam" id="PF09749">
    <property type="entry name" value="HVSL"/>
    <property type="match status" value="1"/>
</dbReference>
<keyword evidence="1 6" id="KW-0540">Nuclease</keyword>
<evidence type="ECO:0000256" key="3">
    <source>
        <dbReference type="ARBA" id="ARBA00023239"/>
    </source>
</evidence>
<comment type="caution">
    <text evidence="8">The sequence shown here is derived from an EMBL/GenBank/DDBJ whole genome shotgun (WGS) entry which is preliminary data.</text>
</comment>
<dbReference type="PANTHER" id="PTHR13522:SF3">
    <property type="entry name" value="U6 SNRNA PHOSPHODIESTERASE 1"/>
    <property type="match status" value="1"/>
</dbReference>
<evidence type="ECO:0000256" key="2">
    <source>
        <dbReference type="ARBA" id="ARBA00022801"/>
    </source>
</evidence>
<feature type="active site" description="Proton donor/acceptor" evidence="6">
    <location>
        <position position="128"/>
    </location>
</feature>
<keyword evidence="3" id="KW-0456">Lyase</keyword>
<evidence type="ECO:0000256" key="7">
    <source>
        <dbReference type="SAM" id="MobiDB-lite"/>
    </source>
</evidence>
<dbReference type="Proteomes" id="UP000827092">
    <property type="component" value="Unassembled WGS sequence"/>
</dbReference>
<comment type="function">
    <text evidence="6">Phosphodiesterase responsible for the U6 snRNA 3' end processing. Acts as an exoribonuclease (RNase) responsible for trimming the poly(U) tract of the last nucleotides in the pre-U6 snRNA molecule, leading to the formation of mature U6 snRNA.</text>
</comment>
<sequence>MDYFSIPRLVDYSSDEEERDEISRSEPENPYNASLKKENVTVEEMKYVSLPIPSEIQQMFNKYPDETENDDSSKHGGKIRSFPHERGVWATYVYIEYSPVPDFFQMVDRLREVALDHGVKVDIAEHFHVSLTKTLKLRHHWITPFMDSLKAGLSCFYRFKIVFQSLEVYENEENTRTFLGMKAHIGYEHLLKMVKKVDESLAEFKLPCFYDNPSFHLSFASCVGSQAEKIESFLADLSVIFQLFVDSHSDCRTLWVSKRLGHPHTIIQILMVLENSNEKPRCGTRSPVNRMTKLGFARFLRFIFDVHSSTLVFGTVGSIGNFSKHLLGGDTGLDVYLVVGW</sequence>
<comment type="subcellular location">
    <subcellularLocation>
        <location evidence="6">Nucleus</location>
    </subcellularLocation>
</comment>
<evidence type="ECO:0000256" key="4">
    <source>
        <dbReference type="ARBA" id="ARBA00023242"/>
    </source>
</evidence>
<dbReference type="HAMAP" id="MF_03040">
    <property type="entry name" value="USB1"/>
    <property type="match status" value="1"/>
</dbReference>
<gene>
    <name evidence="8" type="ORF">JTE90_002603</name>
</gene>
<protein>
    <recommendedName>
        <fullName evidence="6">U6 snRNA phosphodiesterase</fullName>
        <ecNumber evidence="6">3.1.4.-</ecNumber>
    </recommendedName>
</protein>
<feature type="active site" description="Proton donor/acceptor" evidence="6">
    <location>
        <position position="216"/>
    </location>
</feature>
<keyword evidence="2 6" id="KW-0378">Hydrolase</keyword>
<reference evidence="8 9" key="1">
    <citation type="journal article" date="2022" name="Nat. Ecol. Evol.">
        <title>A masculinizing supergene underlies an exaggerated male reproductive morph in a spider.</title>
        <authorList>
            <person name="Hendrickx F."/>
            <person name="De Corte Z."/>
            <person name="Sonet G."/>
            <person name="Van Belleghem S.M."/>
            <person name="Kostlbacher S."/>
            <person name="Vangestel C."/>
        </authorList>
    </citation>
    <scope>NUCLEOTIDE SEQUENCE [LARGE SCALE GENOMIC DNA]</scope>
    <source>
        <strain evidence="8">W744_W776</strain>
    </source>
</reference>
<evidence type="ECO:0000256" key="1">
    <source>
        <dbReference type="ARBA" id="ARBA00022722"/>
    </source>
</evidence>
<dbReference type="Gene3D" id="3.90.1140.10">
    <property type="entry name" value="Cyclic phosphodiesterase"/>
    <property type="match status" value="1"/>
</dbReference>
<evidence type="ECO:0000313" key="8">
    <source>
        <dbReference type="EMBL" id="KAG8190649.1"/>
    </source>
</evidence>
<name>A0AAV6V248_9ARAC</name>
<dbReference type="GO" id="GO:1990838">
    <property type="term" value="F:poly(U)-specific exoribonuclease activity, producing 3' uridine cyclic phosphate ends"/>
    <property type="evidence" value="ECO:0007669"/>
    <property type="project" value="UniProtKB-UniRule"/>
</dbReference>
<organism evidence="8 9">
    <name type="scientific">Oedothorax gibbosus</name>
    <dbReference type="NCBI Taxonomy" id="931172"/>
    <lineage>
        <taxon>Eukaryota</taxon>
        <taxon>Metazoa</taxon>
        <taxon>Ecdysozoa</taxon>
        <taxon>Arthropoda</taxon>
        <taxon>Chelicerata</taxon>
        <taxon>Arachnida</taxon>
        <taxon>Araneae</taxon>
        <taxon>Araneomorphae</taxon>
        <taxon>Entelegynae</taxon>
        <taxon>Araneoidea</taxon>
        <taxon>Linyphiidae</taxon>
        <taxon>Erigoninae</taxon>
        <taxon>Oedothorax</taxon>
    </lineage>
</organism>
<keyword evidence="9" id="KW-1185">Reference proteome</keyword>
<dbReference type="EC" id="3.1.4.-" evidence="6"/>
<dbReference type="GO" id="GO:0016829">
    <property type="term" value="F:lyase activity"/>
    <property type="evidence" value="ECO:0007669"/>
    <property type="project" value="UniProtKB-KW"/>
</dbReference>
<feature type="region of interest" description="Disordered" evidence="7">
    <location>
        <begin position="1"/>
        <end position="36"/>
    </location>
</feature>
<dbReference type="AlphaFoldDB" id="A0AAV6V248"/>
<comment type="catalytic activity">
    <reaction evidence="5">
        <text>a 3'-end uridylyl-uridine-RNA = a 3'-end 2',3'-cyclophospho-uridine-RNA + uridine</text>
        <dbReference type="Rhea" id="RHEA:46052"/>
        <dbReference type="Rhea" id="RHEA-COMP:17384"/>
        <dbReference type="Rhea" id="RHEA-COMP:17385"/>
        <dbReference type="ChEBI" id="CHEBI:16704"/>
        <dbReference type="ChEBI" id="CHEBI:85643"/>
        <dbReference type="ChEBI" id="CHEBI:85644"/>
    </reaction>
    <physiologicalReaction direction="left-to-right" evidence="5">
        <dbReference type="Rhea" id="RHEA:46053"/>
    </physiologicalReaction>
</comment>
<comment type="similarity">
    <text evidence="6">Belongs to the 2H phosphoesterase superfamily. USB1 family.</text>
</comment>
<dbReference type="GO" id="GO:0034477">
    <property type="term" value="P:U6 snRNA 3'-end processing"/>
    <property type="evidence" value="ECO:0007669"/>
    <property type="project" value="UniProtKB-UniRule"/>
</dbReference>
<dbReference type="EMBL" id="JAFNEN010000178">
    <property type="protein sequence ID" value="KAG8190649.1"/>
    <property type="molecule type" value="Genomic_DNA"/>
</dbReference>
<accession>A0AAV6V248</accession>
<evidence type="ECO:0000256" key="5">
    <source>
        <dbReference type="ARBA" id="ARBA00029300"/>
    </source>
</evidence>